<evidence type="ECO:0000256" key="1">
    <source>
        <dbReference type="ARBA" id="ARBA00023002"/>
    </source>
</evidence>
<dbReference type="PANTHER" id="PTHR43333">
    <property type="entry name" value="2-HACID_DH_C DOMAIN-CONTAINING PROTEIN"/>
    <property type="match status" value="1"/>
</dbReference>
<keyword evidence="1" id="KW-0560">Oxidoreductase</keyword>
<dbReference type="EMBL" id="JROU02001962">
    <property type="protein sequence ID" value="OEH74694.1"/>
    <property type="molecule type" value="Genomic_DNA"/>
</dbReference>
<dbReference type="InterPro" id="IPR036291">
    <property type="entry name" value="NAD(P)-bd_dom_sf"/>
</dbReference>
<dbReference type="PANTHER" id="PTHR43333:SF1">
    <property type="entry name" value="D-ISOMER SPECIFIC 2-HYDROXYACID DEHYDROGENASE NAD-BINDING DOMAIN-CONTAINING PROTEIN"/>
    <property type="match status" value="1"/>
</dbReference>
<dbReference type="GO" id="GO:0051287">
    <property type="term" value="F:NAD binding"/>
    <property type="evidence" value="ECO:0007669"/>
    <property type="project" value="InterPro"/>
</dbReference>
<dbReference type="VEuPathDB" id="ToxoDB:cyc_02742"/>
<protein>
    <submittedName>
        <fullName evidence="4">Erythronate-4-phosphate dehydrogenase domain-containing protein</fullName>
    </submittedName>
</protein>
<reference evidence="4 5" key="1">
    <citation type="journal article" date="2016" name="BMC Genomics">
        <title>Comparative genomics reveals Cyclospora cayetanensis possesses coccidia-like metabolism and invasion components but unique surface antigens.</title>
        <authorList>
            <person name="Liu S."/>
            <person name="Wang L."/>
            <person name="Zheng H."/>
            <person name="Xu Z."/>
            <person name="Roellig D.M."/>
            <person name="Li N."/>
            <person name="Frace M.A."/>
            <person name="Tang K."/>
            <person name="Arrowood M.J."/>
            <person name="Moss D.M."/>
            <person name="Zhang L."/>
            <person name="Feng Y."/>
            <person name="Xiao L."/>
        </authorList>
    </citation>
    <scope>NUCLEOTIDE SEQUENCE [LARGE SCALE GENOMIC DNA]</scope>
    <source>
        <strain evidence="4 5">CHN_HEN01</strain>
    </source>
</reference>
<accession>A0A1D3CU13</accession>
<evidence type="ECO:0000313" key="5">
    <source>
        <dbReference type="Proteomes" id="UP000095192"/>
    </source>
</evidence>
<comment type="caution">
    <text evidence="4">The sequence shown here is derived from an EMBL/GenBank/DDBJ whole genome shotgun (WGS) entry which is preliminary data.</text>
</comment>
<dbReference type="SUPFAM" id="SSF51735">
    <property type="entry name" value="NAD(P)-binding Rossmann-fold domains"/>
    <property type="match status" value="1"/>
</dbReference>
<evidence type="ECO:0000313" key="4">
    <source>
        <dbReference type="EMBL" id="OEH74694.1"/>
    </source>
</evidence>
<dbReference type="Proteomes" id="UP000095192">
    <property type="component" value="Unassembled WGS sequence"/>
</dbReference>
<keyword evidence="5" id="KW-1185">Reference proteome</keyword>
<dbReference type="CDD" id="cd05300">
    <property type="entry name" value="2-Hacid_dh_1"/>
    <property type="match status" value="1"/>
</dbReference>
<keyword evidence="2" id="KW-0520">NAD</keyword>
<evidence type="ECO:0000256" key="2">
    <source>
        <dbReference type="ARBA" id="ARBA00023027"/>
    </source>
</evidence>
<dbReference type="VEuPathDB" id="ToxoDB:LOC34619553"/>
<dbReference type="InterPro" id="IPR006140">
    <property type="entry name" value="D-isomer_DH_NAD-bd"/>
</dbReference>
<proteinExistence type="predicted"/>
<dbReference type="Pfam" id="PF02826">
    <property type="entry name" value="2-Hacid_dh_C"/>
    <property type="match status" value="1"/>
</dbReference>
<evidence type="ECO:0000259" key="3">
    <source>
        <dbReference type="Pfam" id="PF02826"/>
    </source>
</evidence>
<organism evidence="4 5">
    <name type="scientific">Cyclospora cayetanensis</name>
    <dbReference type="NCBI Taxonomy" id="88456"/>
    <lineage>
        <taxon>Eukaryota</taxon>
        <taxon>Sar</taxon>
        <taxon>Alveolata</taxon>
        <taxon>Apicomplexa</taxon>
        <taxon>Conoidasida</taxon>
        <taxon>Coccidia</taxon>
        <taxon>Eucoccidiorida</taxon>
        <taxon>Eimeriorina</taxon>
        <taxon>Eimeriidae</taxon>
        <taxon>Cyclospora</taxon>
    </lineage>
</organism>
<dbReference type="InParanoid" id="A0A1D3CU13"/>
<sequence>MGKRLIVAVTPYPVDLSVFPEASVAGSKTVPPPSIGQVVLPRFVRHLAVNFPDFELVSGCSIEDFNERKEEIKAAEILLVVEAPPSLLMEVIPLLKSLRWVHSYLAGVDGLSAALRKLPCPSDPSLPLSRSGLLVTNAKGIYSSSLKEYAIAAIMHFAKQVPRLQKNKSDNRWERFIVGEIKGKTAGFIGYGDIAREIASACKFFGMRCIAVRRDATRTCPYLDEVYASDSKDHLEVYRQSDFVICSLPATPETVNCISREQFGAMKKTGVFISLGRGCVVDEEALLQALNSSLISGAALDVFQREPLPASSPLWGAPNLLLSCHNADWCENYSVEASIQLFEDNLIKFLNGAKTNEEMLTPVDCNRGY</sequence>
<dbReference type="AlphaFoldDB" id="A0A1D3CU13"/>
<feature type="domain" description="D-isomer specific 2-hydroxyacid dehydrogenase NAD-binding" evidence="3">
    <location>
        <begin position="151"/>
        <end position="327"/>
    </location>
</feature>
<gene>
    <name evidence="4" type="ORF">cyc_02742</name>
</gene>
<dbReference type="Gene3D" id="3.40.50.720">
    <property type="entry name" value="NAD(P)-binding Rossmann-like Domain"/>
    <property type="match status" value="2"/>
</dbReference>
<dbReference type="GO" id="GO:0016491">
    <property type="term" value="F:oxidoreductase activity"/>
    <property type="evidence" value="ECO:0007669"/>
    <property type="project" value="UniProtKB-KW"/>
</dbReference>
<name>A0A1D3CU13_9EIME</name>